<dbReference type="PANTHER" id="PTHR11571">
    <property type="entry name" value="GLUTATHIONE S-TRANSFERASE"/>
    <property type="match status" value="1"/>
</dbReference>
<protein>
    <recommendedName>
        <fullName evidence="1">glutathione transferase</fullName>
        <ecNumber evidence="1">2.5.1.18</ecNumber>
    </recommendedName>
</protein>
<evidence type="ECO:0000256" key="1">
    <source>
        <dbReference type="ARBA" id="ARBA00012452"/>
    </source>
</evidence>
<dbReference type="SUPFAM" id="SSF52833">
    <property type="entry name" value="Thioredoxin-like"/>
    <property type="match status" value="1"/>
</dbReference>
<proteinExistence type="inferred from homology"/>
<dbReference type="Gene3D" id="1.20.1050.10">
    <property type="match status" value="1"/>
</dbReference>
<dbReference type="PROSITE" id="PS50405">
    <property type="entry name" value="GST_CTER"/>
    <property type="match status" value="1"/>
</dbReference>
<organism evidence="8">
    <name type="scientific">Lygus hesperus</name>
    <name type="common">Western plant bug</name>
    <dbReference type="NCBI Taxonomy" id="30085"/>
    <lineage>
        <taxon>Eukaryota</taxon>
        <taxon>Metazoa</taxon>
        <taxon>Ecdysozoa</taxon>
        <taxon>Arthropoda</taxon>
        <taxon>Hexapoda</taxon>
        <taxon>Insecta</taxon>
        <taxon>Pterygota</taxon>
        <taxon>Neoptera</taxon>
        <taxon>Paraneoptera</taxon>
        <taxon>Hemiptera</taxon>
        <taxon>Heteroptera</taxon>
        <taxon>Panheteroptera</taxon>
        <taxon>Cimicomorpha</taxon>
        <taxon>Miridae</taxon>
        <taxon>Mirini</taxon>
        <taxon>Lygus</taxon>
    </lineage>
</organism>
<dbReference type="AlphaFoldDB" id="A0A146LSX5"/>
<comment type="similarity">
    <text evidence="3">Belongs to the GST superfamily. Sigma family.</text>
</comment>
<dbReference type="GO" id="GO:0004364">
    <property type="term" value="F:glutathione transferase activity"/>
    <property type="evidence" value="ECO:0007669"/>
    <property type="project" value="UniProtKB-EC"/>
</dbReference>
<evidence type="ECO:0000256" key="4">
    <source>
        <dbReference type="ARBA" id="ARBA00047960"/>
    </source>
</evidence>
<dbReference type="PANTHER" id="PTHR11571:SF224">
    <property type="entry name" value="HEMATOPOIETIC PROSTAGLANDIN D SYNTHASE"/>
    <property type="match status" value="1"/>
</dbReference>
<dbReference type="EMBL" id="GDHC01019244">
    <property type="protein sequence ID" value="JAP99384.1"/>
    <property type="molecule type" value="Transcribed_RNA"/>
</dbReference>
<evidence type="ECO:0000259" key="6">
    <source>
        <dbReference type="PROSITE" id="PS50405"/>
    </source>
</evidence>
<evidence type="ECO:0000256" key="2">
    <source>
        <dbReference type="ARBA" id="ARBA00022679"/>
    </source>
</evidence>
<dbReference type="EC" id="2.5.1.18" evidence="1"/>
<dbReference type="CDD" id="cd03039">
    <property type="entry name" value="GST_N_Sigma_like"/>
    <property type="match status" value="1"/>
</dbReference>
<reference evidence="8" key="1">
    <citation type="journal article" date="2016" name="Gigascience">
        <title>De novo construction of an expanded transcriptome assembly for the western tarnished plant bug, Lygus hesperus.</title>
        <authorList>
            <person name="Tassone E.E."/>
            <person name="Geib S.M."/>
            <person name="Hall B."/>
            <person name="Fabrick J.A."/>
            <person name="Brent C.S."/>
            <person name="Hull J.J."/>
        </authorList>
    </citation>
    <scope>NUCLEOTIDE SEQUENCE</scope>
</reference>
<dbReference type="SFLD" id="SFLDG01205">
    <property type="entry name" value="AMPS.1"/>
    <property type="match status" value="1"/>
</dbReference>
<comment type="catalytic activity">
    <reaction evidence="4">
        <text>RX + glutathione = an S-substituted glutathione + a halide anion + H(+)</text>
        <dbReference type="Rhea" id="RHEA:16437"/>
        <dbReference type="ChEBI" id="CHEBI:15378"/>
        <dbReference type="ChEBI" id="CHEBI:16042"/>
        <dbReference type="ChEBI" id="CHEBI:17792"/>
        <dbReference type="ChEBI" id="CHEBI:57925"/>
        <dbReference type="ChEBI" id="CHEBI:90779"/>
        <dbReference type="EC" id="2.5.1.18"/>
    </reaction>
</comment>
<evidence type="ECO:0000256" key="3">
    <source>
        <dbReference type="ARBA" id="ARBA00038317"/>
    </source>
</evidence>
<evidence type="ECO:0000313" key="8">
    <source>
        <dbReference type="EMBL" id="JAQ09872.1"/>
    </source>
</evidence>
<dbReference type="SUPFAM" id="SSF47616">
    <property type="entry name" value="GST C-terminal domain-like"/>
    <property type="match status" value="1"/>
</dbReference>
<sequence>MPTYKLTYFDVRALGEPIRMLLTYMGQEFEDVRLTFDEWMKIKSTSPFGKLPTLEVDGKTITQSAAICRYLGREAGLAGESPWEDLQIDIIVDTFTDFRKDVSGFHHEPDPEVKEKKRLALLKETVPFYFERFDKIIKENNGYVANGKLSWADIFLFGFSDTLIAQLQDDVFSSFPNIKEWRESIANIPSIKEWIAKRPNTKL</sequence>
<dbReference type="SFLD" id="SFLDG00363">
    <property type="entry name" value="AMPS_(cytGST):_Alpha-__Mu-__Pi"/>
    <property type="match status" value="1"/>
</dbReference>
<dbReference type="InterPro" id="IPR050213">
    <property type="entry name" value="GST_superfamily"/>
</dbReference>
<feature type="domain" description="GST C-terminal" evidence="6">
    <location>
        <begin position="81"/>
        <end position="203"/>
    </location>
</feature>
<dbReference type="Gene3D" id="3.40.30.10">
    <property type="entry name" value="Glutaredoxin"/>
    <property type="match status" value="1"/>
</dbReference>
<evidence type="ECO:0000313" key="7">
    <source>
        <dbReference type="EMBL" id="JAP99384.1"/>
    </source>
</evidence>
<dbReference type="FunFam" id="1.20.1050.10:FF:000030">
    <property type="entry name" value="Glutathione S-transferase S1"/>
    <property type="match status" value="1"/>
</dbReference>
<dbReference type="Pfam" id="PF02798">
    <property type="entry name" value="GST_N"/>
    <property type="match status" value="1"/>
</dbReference>
<name>A0A146LSX5_LYGHE</name>
<dbReference type="PROSITE" id="PS50404">
    <property type="entry name" value="GST_NTER"/>
    <property type="match status" value="1"/>
</dbReference>
<keyword evidence="2 8" id="KW-0808">Transferase</keyword>
<dbReference type="InterPro" id="IPR010987">
    <property type="entry name" value="Glutathione-S-Trfase_C-like"/>
</dbReference>
<dbReference type="CDD" id="cd03192">
    <property type="entry name" value="GST_C_Sigma_like"/>
    <property type="match status" value="1"/>
</dbReference>
<feature type="domain" description="GST N-terminal" evidence="5">
    <location>
        <begin position="2"/>
        <end position="79"/>
    </location>
</feature>
<dbReference type="Pfam" id="PF14497">
    <property type="entry name" value="GST_C_3"/>
    <property type="match status" value="1"/>
</dbReference>
<dbReference type="InterPro" id="IPR004046">
    <property type="entry name" value="GST_C"/>
</dbReference>
<dbReference type="FunFam" id="3.40.30.10:FF:000258">
    <property type="entry name" value="Glutathione S-transferase"/>
    <property type="match status" value="1"/>
</dbReference>
<dbReference type="InterPro" id="IPR036282">
    <property type="entry name" value="Glutathione-S-Trfase_C_sf"/>
</dbReference>
<accession>A0A146LSX5</accession>
<dbReference type="GO" id="GO:0006749">
    <property type="term" value="P:glutathione metabolic process"/>
    <property type="evidence" value="ECO:0007669"/>
    <property type="project" value="TreeGrafter"/>
</dbReference>
<dbReference type="SFLD" id="SFLDS00019">
    <property type="entry name" value="Glutathione_Transferase_(cytos"/>
    <property type="match status" value="1"/>
</dbReference>
<dbReference type="InterPro" id="IPR004045">
    <property type="entry name" value="Glutathione_S-Trfase_N"/>
</dbReference>
<dbReference type="EMBL" id="GDHC01008757">
    <property type="protein sequence ID" value="JAQ09872.1"/>
    <property type="molecule type" value="Transcribed_RNA"/>
</dbReference>
<evidence type="ECO:0000259" key="5">
    <source>
        <dbReference type="PROSITE" id="PS50404"/>
    </source>
</evidence>
<dbReference type="InterPro" id="IPR036249">
    <property type="entry name" value="Thioredoxin-like_sf"/>
</dbReference>
<gene>
    <name evidence="8" type="primary">GST1_19</name>
    <name evidence="7" type="synonym">GST1_18</name>
    <name evidence="8" type="ORF">g.69480</name>
    <name evidence="7" type="ORF">g.69482</name>
</gene>
<dbReference type="InterPro" id="IPR040079">
    <property type="entry name" value="Glutathione_S-Trfase"/>
</dbReference>